<dbReference type="AlphaFoldDB" id="A0A7C3ZIM3"/>
<organism evidence="1">
    <name type="scientific">Planktothricoides sp. SpSt-374</name>
    <dbReference type="NCBI Taxonomy" id="2282167"/>
    <lineage>
        <taxon>Bacteria</taxon>
        <taxon>Bacillati</taxon>
        <taxon>Cyanobacteriota</taxon>
        <taxon>Cyanophyceae</taxon>
        <taxon>Oscillatoriophycideae</taxon>
        <taxon>Oscillatoriales</taxon>
        <taxon>Oscillatoriaceae</taxon>
        <taxon>Planktothricoides</taxon>
    </lineage>
</organism>
<evidence type="ECO:0008006" key="2">
    <source>
        <dbReference type="Google" id="ProtNLM"/>
    </source>
</evidence>
<accession>A0A7C3ZIM3</accession>
<proteinExistence type="predicted"/>
<sequence>MSAPAPKSKGKSVADNQSRAVERIVQWMQVFLDSLEPEDFDRVASQLEAATQNPSPDDPQGALAMSVSGREFSTEERLGLEFRALMQYFEWRRQLLESSLSAAQVAQLLGTSRQTPHDRLKNGTLIAILNKGVWRFPIWQFDPEGPDGVIPGLSEVLAALEVPLLSKLSWLVRPNPFLNGLKPIEALKQGQKERVIVEARGVGAK</sequence>
<name>A0A7C3ZIM3_9CYAN</name>
<gene>
    <name evidence="1" type="ORF">ENR15_16325</name>
</gene>
<dbReference type="EMBL" id="DSPX01000167">
    <property type="protein sequence ID" value="HGG02160.1"/>
    <property type="molecule type" value="Genomic_DNA"/>
</dbReference>
<evidence type="ECO:0000313" key="1">
    <source>
        <dbReference type="EMBL" id="HGG02160.1"/>
    </source>
</evidence>
<reference evidence="1" key="1">
    <citation type="journal article" date="2020" name="mSystems">
        <title>Genome- and Community-Level Interaction Insights into Carbon Utilization and Element Cycling Functions of Hydrothermarchaeota in Hydrothermal Sediment.</title>
        <authorList>
            <person name="Zhou Z."/>
            <person name="Liu Y."/>
            <person name="Xu W."/>
            <person name="Pan J."/>
            <person name="Luo Z.H."/>
            <person name="Li M."/>
        </authorList>
    </citation>
    <scope>NUCLEOTIDE SEQUENCE [LARGE SCALE GENOMIC DNA]</scope>
    <source>
        <strain evidence="1">SpSt-374</strain>
    </source>
</reference>
<comment type="caution">
    <text evidence="1">The sequence shown here is derived from an EMBL/GenBank/DDBJ whole genome shotgun (WGS) entry which is preliminary data.</text>
</comment>
<protein>
    <recommendedName>
        <fullName evidence="2">DUF2384 domain-containing protein</fullName>
    </recommendedName>
</protein>